<protein>
    <recommendedName>
        <fullName evidence="1">Transposase (putative) gypsy type domain-containing protein</fullName>
    </recommendedName>
</protein>
<evidence type="ECO:0000313" key="2">
    <source>
        <dbReference type="EMBL" id="RDX92406.1"/>
    </source>
</evidence>
<evidence type="ECO:0000313" key="3">
    <source>
        <dbReference type="Proteomes" id="UP000257109"/>
    </source>
</evidence>
<dbReference type="AlphaFoldDB" id="A0A371GPH2"/>
<reference evidence="2" key="1">
    <citation type="submission" date="2018-05" db="EMBL/GenBank/DDBJ databases">
        <title>Draft genome of Mucuna pruriens seed.</title>
        <authorList>
            <person name="Nnadi N.E."/>
            <person name="Vos R."/>
            <person name="Hasami M.H."/>
            <person name="Devisetty U.K."/>
            <person name="Aguiy J.C."/>
        </authorList>
    </citation>
    <scope>NUCLEOTIDE SEQUENCE [LARGE SCALE GENOMIC DNA]</scope>
    <source>
        <strain evidence="2">JCA_2017</strain>
    </source>
</reference>
<comment type="caution">
    <text evidence="2">The sequence shown here is derived from an EMBL/GenBank/DDBJ whole genome shotgun (WGS) entry which is preliminary data.</text>
</comment>
<feature type="domain" description="Transposase (putative) gypsy type" evidence="1">
    <location>
        <begin position="28"/>
        <end position="67"/>
    </location>
</feature>
<name>A0A371GPH2_MUCPR</name>
<feature type="non-terminal residue" evidence="2">
    <location>
        <position position="1"/>
    </location>
</feature>
<sequence length="83" mass="9513">MIDHRFSLRPKECMCEGATNGSLCALSIAPTQLHPNSWVFVRAFELLSEDLDREPALGVFFWFFSTRRTEKVGWTSLSSRHGH</sequence>
<organism evidence="2 3">
    <name type="scientific">Mucuna pruriens</name>
    <name type="common">Velvet bean</name>
    <name type="synonym">Dolichos pruriens</name>
    <dbReference type="NCBI Taxonomy" id="157652"/>
    <lineage>
        <taxon>Eukaryota</taxon>
        <taxon>Viridiplantae</taxon>
        <taxon>Streptophyta</taxon>
        <taxon>Embryophyta</taxon>
        <taxon>Tracheophyta</taxon>
        <taxon>Spermatophyta</taxon>
        <taxon>Magnoliopsida</taxon>
        <taxon>eudicotyledons</taxon>
        <taxon>Gunneridae</taxon>
        <taxon>Pentapetalae</taxon>
        <taxon>rosids</taxon>
        <taxon>fabids</taxon>
        <taxon>Fabales</taxon>
        <taxon>Fabaceae</taxon>
        <taxon>Papilionoideae</taxon>
        <taxon>50 kb inversion clade</taxon>
        <taxon>NPAAA clade</taxon>
        <taxon>indigoferoid/millettioid clade</taxon>
        <taxon>Phaseoleae</taxon>
        <taxon>Mucuna</taxon>
    </lineage>
</organism>
<gene>
    <name evidence="2" type="ORF">CR513_25493</name>
</gene>
<accession>A0A371GPH2</accession>
<dbReference type="OrthoDB" id="1436780at2759"/>
<dbReference type="Pfam" id="PF04195">
    <property type="entry name" value="Transposase_28"/>
    <property type="match status" value="1"/>
</dbReference>
<dbReference type="Proteomes" id="UP000257109">
    <property type="component" value="Unassembled WGS sequence"/>
</dbReference>
<dbReference type="InterPro" id="IPR007321">
    <property type="entry name" value="Transposase_28"/>
</dbReference>
<evidence type="ECO:0000259" key="1">
    <source>
        <dbReference type="Pfam" id="PF04195"/>
    </source>
</evidence>
<keyword evidence="3" id="KW-1185">Reference proteome</keyword>
<proteinExistence type="predicted"/>
<dbReference type="EMBL" id="QJKJ01004875">
    <property type="protein sequence ID" value="RDX92406.1"/>
    <property type="molecule type" value="Genomic_DNA"/>
</dbReference>